<gene>
    <name evidence="1" type="ORF">VSP9026_03809</name>
</gene>
<dbReference type="EMBL" id="FSSB01000024">
    <property type="protein sequence ID" value="SIO96053.1"/>
    <property type="molecule type" value="Genomic_DNA"/>
</dbReference>
<dbReference type="AlphaFoldDB" id="A0A1N6M9H9"/>
<evidence type="ECO:0000313" key="1">
    <source>
        <dbReference type="EMBL" id="SIO96053.1"/>
    </source>
</evidence>
<name>A0A1N6M9H9_9VIBR</name>
<reference evidence="1 2" key="1">
    <citation type="submission" date="2016-12" db="EMBL/GenBank/DDBJ databases">
        <authorList>
            <person name="Song W.-J."/>
            <person name="Kurnit D.M."/>
        </authorList>
    </citation>
    <scope>NUCLEOTIDE SEQUENCE [LARGE SCALE GENOMIC DNA]</scope>
    <source>
        <strain evidence="1 2">CECT 9026</strain>
    </source>
</reference>
<dbReference type="Proteomes" id="UP000184774">
    <property type="component" value="Unassembled WGS sequence"/>
</dbReference>
<evidence type="ECO:0000313" key="2">
    <source>
        <dbReference type="Proteomes" id="UP000184774"/>
    </source>
</evidence>
<accession>A0A1N6M9H9</accession>
<organism evidence="1 2">
    <name type="scientific">Vibrio spartinae</name>
    <dbReference type="NCBI Taxonomy" id="1918945"/>
    <lineage>
        <taxon>Bacteria</taxon>
        <taxon>Pseudomonadati</taxon>
        <taxon>Pseudomonadota</taxon>
        <taxon>Gammaproteobacteria</taxon>
        <taxon>Vibrionales</taxon>
        <taxon>Vibrionaceae</taxon>
        <taxon>Vibrio</taxon>
    </lineage>
</organism>
<protein>
    <submittedName>
        <fullName evidence="1">Uncharacterized protein</fullName>
    </submittedName>
</protein>
<sequence>MLSGTNHHITMCRNDEMPCFRRQAAVGIVERGITGLMGIFGDQQVMTGKHAAMIAQVIGQQAGIVVG</sequence>
<proteinExistence type="predicted"/>